<feature type="domain" description="Glycosyltransferase subfamily 4-like N-terminal" evidence="3">
    <location>
        <begin position="13"/>
        <end position="171"/>
    </location>
</feature>
<dbReference type="PANTHER" id="PTHR46401:SF2">
    <property type="entry name" value="GLYCOSYLTRANSFERASE WBBK-RELATED"/>
    <property type="match status" value="1"/>
</dbReference>
<dbReference type="EMBL" id="VICB01000008">
    <property type="protein sequence ID" value="TQD43439.1"/>
    <property type="molecule type" value="Genomic_DNA"/>
</dbReference>
<dbReference type="SUPFAM" id="SSF53756">
    <property type="entry name" value="UDP-Glycosyltransferase/glycogen phosphorylase"/>
    <property type="match status" value="1"/>
</dbReference>
<evidence type="ECO:0000313" key="5">
    <source>
        <dbReference type="Proteomes" id="UP000319010"/>
    </source>
</evidence>
<dbReference type="PANTHER" id="PTHR46401">
    <property type="entry name" value="GLYCOSYLTRANSFERASE WBBK-RELATED"/>
    <property type="match status" value="1"/>
</dbReference>
<dbReference type="Pfam" id="PF13692">
    <property type="entry name" value="Glyco_trans_1_4"/>
    <property type="match status" value="1"/>
</dbReference>
<dbReference type="GO" id="GO:0016757">
    <property type="term" value="F:glycosyltransferase activity"/>
    <property type="evidence" value="ECO:0007669"/>
    <property type="project" value="UniProtKB-KW"/>
</dbReference>
<gene>
    <name evidence="4" type="ORF">FK256_06920</name>
</gene>
<keyword evidence="1" id="KW-0328">Glycosyltransferase</keyword>
<dbReference type="Gene3D" id="3.40.50.2000">
    <property type="entry name" value="Glycogen Phosphorylase B"/>
    <property type="match status" value="2"/>
</dbReference>
<dbReference type="InterPro" id="IPR028098">
    <property type="entry name" value="Glyco_trans_4-like_N"/>
</dbReference>
<protein>
    <submittedName>
        <fullName evidence="4">Glycosyltransferase family 4 protein</fullName>
    </submittedName>
</protein>
<evidence type="ECO:0000259" key="3">
    <source>
        <dbReference type="Pfam" id="PF13439"/>
    </source>
</evidence>
<dbReference type="AlphaFoldDB" id="A0A508A0S9"/>
<accession>A0A508A0S9</accession>
<dbReference type="RefSeq" id="WP_141424237.1">
    <property type="nucleotide sequence ID" value="NZ_JASPFB010000001.1"/>
</dbReference>
<sequence length="370" mass="39761">MGMTVEQLWQPVPGGSGTYIVELAKALRTRQVPVAGIAARRQAALSPQEVGLPPMPMRYSHLPRTALYESWNRLGLPRAESILPGAQLIHATTWALPATSLPLAVTVHDLAFLRAPEHFTPRGNAYFSRSLERVIAEASAIIVPSQATADDCIAAGIDAARLYVIPHGVRTRTVTDEQIESFRTARGLRRDYILWTGTREPRKNLLGLLRAFAILTEEHDDAGDLDLVLVGPAGWGDDAAERELLARLGDRVHVTGRLDDDELAAAYSGARAFVFPSIWEGFGLPVLEAMAYGAPVVTSSGTCMAEVTGDVGLLADPASPREIADRLAEAVGPAHDELALAGRERARTFTWSACAAAHTEVYHALIGGAV</sequence>
<organism evidence="4 5">
    <name type="scientific">Actinomyces johnsonii</name>
    <dbReference type="NCBI Taxonomy" id="544581"/>
    <lineage>
        <taxon>Bacteria</taxon>
        <taxon>Bacillati</taxon>
        <taxon>Actinomycetota</taxon>
        <taxon>Actinomycetes</taxon>
        <taxon>Actinomycetales</taxon>
        <taxon>Actinomycetaceae</taxon>
        <taxon>Actinomyces</taxon>
    </lineage>
</organism>
<proteinExistence type="predicted"/>
<keyword evidence="2 4" id="KW-0808">Transferase</keyword>
<evidence type="ECO:0000313" key="4">
    <source>
        <dbReference type="EMBL" id="TQD43439.1"/>
    </source>
</evidence>
<dbReference type="Pfam" id="PF13439">
    <property type="entry name" value="Glyco_transf_4"/>
    <property type="match status" value="1"/>
</dbReference>
<reference evidence="4 5" key="1">
    <citation type="submission" date="2019-06" db="EMBL/GenBank/DDBJ databases">
        <title>Draft genome sequence of Actinomyces johnsonii CCUG 34287T.</title>
        <authorList>
            <person name="Salva-Serra F."/>
            <person name="Cardew S."/>
            <person name="Moore E."/>
        </authorList>
    </citation>
    <scope>NUCLEOTIDE SEQUENCE [LARGE SCALE GENOMIC DNA]</scope>
    <source>
        <strain evidence="4 5">CCUG 34287</strain>
    </source>
</reference>
<dbReference type="CDD" id="cd03809">
    <property type="entry name" value="GT4_MtfB-like"/>
    <property type="match status" value="1"/>
</dbReference>
<evidence type="ECO:0000256" key="1">
    <source>
        <dbReference type="ARBA" id="ARBA00022676"/>
    </source>
</evidence>
<dbReference type="GO" id="GO:0009103">
    <property type="term" value="P:lipopolysaccharide biosynthetic process"/>
    <property type="evidence" value="ECO:0007669"/>
    <property type="project" value="TreeGrafter"/>
</dbReference>
<dbReference type="Proteomes" id="UP000319010">
    <property type="component" value="Unassembled WGS sequence"/>
</dbReference>
<evidence type="ECO:0000256" key="2">
    <source>
        <dbReference type="ARBA" id="ARBA00022679"/>
    </source>
</evidence>
<name>A0A508A0S9_9ACTO</name>
<comment type="caution">
    <text evidence="4">The sequence shown here is derived from an EMBL/GenBank/DDBJ whole genome shotgun (WGS) entry which is preliminary data.</text>
</comment>